<keyword evidence="2" id="KW-1185">Reference proteome</keyword>
<dbReference type="Proteomes" id="UP000435649">
    <property type="component" value="Unassembled WGS sequence"/>
</dbReference>
<accession>A0A844G237</accession>
<comment type="caution">
    <text evidence="1">The sequence shown here is derived from an EMBL/GenBank/DDBJ whole genome shotgun (WGS) entry which is preliminary data.</text>
</comment>
<name>A0A844G237_9BACT</name>
<dbReference type="AlphaFoldDB" id="A0A844G237"/>
<sequence>MNCRTEIICLLLAVVWAAVNLSAASLVELPVGSVIACEGSYGDHIQGMATDGEAIYWSFASTLVKTDLNGKVLKSVPVPYHCGDPCWADGALYVPYGGGSWNREIGDAESRNFIRVYNAELELTGEHHVPEVVYGAGCIEFRSGKFYVGGGLPDGKGENYIYEYDAKFRFVKRHVIPVSSHLGVQTIKYAAGSFWLGCYGKPNFCIRTDEQFRIRERYDYATTVGVIPLGGTADRVKLLVAWHIFDPQAKGNRARAVVLEVTDGVFRKK</sequence>
<protein>
    <submittedName>
        <fullName evidence="1">Uncharacterized protein</fullName>
    </submittedName>
</protein>
<dbReference type="EMBL" id="VUNS01000010">
    <property type="protein sequence ID" value="MST97436.1"/>
    <property type="molecule type" value="Genomic_DNA"/>
</dbReference>
<dbReference type="SUPFAM" id="SSF63825">
    <property type="entry name" value="YWTD domain"/>
    <property type="match status" value="1"/>
</dbReference>
<evidence type="ECO:0000313" key="1">
    <source>
        <dbReference type="EMBL" id="MST97436.1"/>
    </source>
</evidence>
<proteinExistence type="predicted"/>
<organism evidence="1 2">
    <name type="scientific">Victivallis lenta</name>
    <dbReference type="NCBI Taxonomy" id="2606640"/>
    <lineage>
        <taxon>Bacteria</taxon>
        <taxon>Pseudomonadati</taxon>
        <taxon>Lentisphaerota</taxon>
        <taxon>Lentisphaeria</taxon>
        <taxon>Victivallales</taxon>
        <taxon>Victivallaceae</taxon>
        <taxon>Victivallis</taxon>
    </lineage>
</organism>
<evidence type="ECO:0000313" key="2">
    <source>
        <dbReference type="Proteomes" id="UP000435649"/>
    </source>
</evidence>
<reference evidence="1 2" key="1">
    <citation type="submission" date="2019-08" db="EMBL/GenBank/DDBJ databases">
        <title>In-depth cultivation of the pig gut microbiome towards novel bacterial diversity and tailored functional studies.</title>
        <authorList>
            <person name="Wylensek D."/>
            <person name="Hitch T.C.A."/>
            <person name="Clavel T."/>
        </authorList>
    </citation>
    <scope>NUCLEOTIDE SEQUENCE [LARGE SCALE GENOMIC DNA]</scope>
    <source>
        <strain evidence="1 2">BBE-744-WT-12</strain>
    </source>
</reference>
<gene>
    <name evidence="1" type="ORF">FYJ85_10330</name>
</gene>
<dbReference type="RefSeq" id="WP_154418359.1">
    <property type="nucleotide sequence ID" value="NZ_VUNS01000010.1"/>
</dbReference>